<dbReference type="EMBL" id="JARBJD010000383">
    <property type="protein sequence ID" value="KAK2942791.1"/>
    <property type="molecule type" value="Genomic_DNA"/>
</dbReference>
<reference evidence="1 2" key="1">
    <citation type="journal article" date="2022" name="bioRxiv">
        <title>Genomics of Preaxostyla Flagellates Illuminates Evolutionary Transitions and the Path Towards Mitochondrial Loss.</title>
        <authorList>
            <person name="Novak L.V.F."/>
            <person name="Treitli S.C."/>
            <person name="Pyrih J."/>
            <person name="Halakuc P."/>
            <person name="Pipaliya S.V."/>
            <person name="Vacek V."/>
            <person name="Brzon O."/>
            <person name="Soukal P."/>
            <person name="Eme L."/>
            <person name="Dacks J.B."/>
            <person name="Karnkowska A."/>
            <person name="Elias M."/>
            <person name="Hampl V."/>
        </authorList>
    </citation>
    <scope>NUCLEOTIDE SEQUENCE [LARGE SCALE GENOMIC DNA]</scope>
    <source>
        <strain evidence="1">NAU3</strain>
        <tissue evidence="1">Gut</tissue>
    </source>
</reference>
<evidence type="ECO:0000313" key="1">
    <source>
        <dbReference type="EMBL" id="KAK2942791.1"/>
    </source>
</evidence>
<organism evidence="1 2">
    <name type="scientific">Blattamonas nauphoetae</name>
    <dbReference type="NCBI Taxonomy" id="2049346"/>
    <lineage>
        <taxon>Eukaryota</taxon>
        <taxon>Metamonada</taxon>
        <taxon>Preaxostyla</taxon>
        <taxon>Oxymonadida</taxon>
        <taxon>Blattamonas</taxon>
    </lineage>
</organism>
<dbReference type="Proteomes" id="UP001281761">
    <property type="component" value="Unassembled WGS sequence"/>
</dbReference>
<proteinExistence type="predicted"/>
<sequence length="270" mass="30441">MGIVDSKISSSTDSPCPDCSAFLNWNEAKHASERKQAVIFRSLVATLKSQPALDVDLEAKAVKLLESAIIEAAMKMVGTLAIFSSTKVQLALSKADLIPQLIITLNPLSLSFTKAVHIHTNFMETINRTVWPGTPDDLARLGIEDGNEQQAVHETVLQQVIVPSEKYICHLCMNRFSIIDGGLLDTFLELLARLLRISPYYQPTMDFVLNMPVTLTIPSCLAFCELEYSILCFLSEMVYAQRERNTQRVEVRQMWKTMHRMLRMEGIEDM</sequence>
<accession>A0ABQ9WWJ4</accession>
<comment type="caution">
    <text evidence="1">The sequence shown here is derived from an EMBL/GenBank/DDBJ whole genome shotgun (WGS) entry which is preliminary data.</text>
</comment>
<name>A0ABQ9WWJ4_9EUKA</name>
<gene>
    <name evidence="1" type="ORF">BLNAU_22309</name>
</gene>
<keyword evidence="2" id="KW-1185">Reference proteome</keyword>
<evidence type="ECO:0000313" key="2">
    <source>
        <dbReference type="Proteomes" id="UP001281761"/>
    </source>
</evidence>
<protein>
    <submittedName>
        <fullName evidence="1">Uncharacterized protein</fullName>
    </submittedName>
</protein>